<name>A0A8T0C016_9GAMM</name>
<proteinExistence type="predicted"/>
<evidence type="ECO:0000313" key="2">
    <source>
        <dbReference type="Proteomes" id="UP000016480"/>
    </source>
</evidence>
<comment type="caution">
    <text evidence="1">The sequence shown here is derived from an EMBL/GenBank/DDBJ whole genome shotgun (WGS) entry which is preliminary data.</text>
</comment>
<dbReference type="EMBL" id="AHCD03000044">
    <property type="protein sequence ID" value="KAF7781462.1"/>
    <property type="molecule type" value="Genomic_DNA"/>
</dbReference>
<evidence type="ECO:0000313" key="1">
    <source>
        <dbReference type="EMBL" id="KAF7781462.1"/>
    </source>
</evidence>
<dbReference type="Proteomes" id="UP000016480">
    <property type="component" value="Unassembled WGS sequence"/>
</dbReference>
<accession>A0A8T0C016</accession>
<dbReference type="AlphaFoldDB" id="A0A8T0C016"/>
<sequence>MICQQILKVNVFNYFPIVMADLNLLNKLKGNTYENLNIYIVCHFFYLTVICL</sequence>
<protein>
    <submittedName>
        <fullName evidence="1">Uncharacterized protein</fullName>
    </submittedName>
</protein>
<reference evidence="1 2" key="1">
    <citation type="journal article" date="2012" name="J. Bacteriol.">
        <title>Genome sequence of the cycloprodigiosin-producing bacterial strain Pseudoalteromonas rubra ATCC 29570(T).</title>
        <authorList>
            <person name="Xie B.B."/>
            <person name="Shu Y.L."/>
            <person name="Qin Q.L."/>
            <person name="Rong J.C."/>
            <person name="Zhang X.Y."/>
            <person name="Chen X.L."/>
            <person name="Zhou B.C."/>
            <person name="Zhang Y.Z."/>
        </authorList>
    </citation>
    <scope>NUCLEOTIDE SEQUENCE [LARGE SCALE GENOMIC DNA]</scope>
    <source>
        <strain evidence="1 2">DSM 6842</strain>
    </source>
</reference>
<organism evidence="1 2">
    <name type="scientific">Pseudoalteromonas rubra</name>
    <dbReference type="NCBI Taxonomy" id="43658"/>
    <lineage>
        <taxon>Bacteria</taxon>
        <taxon>Pseudomonadati</taxon>
        <taxon>Pseudomonadota</taxon>
        <taxon>Gammaproteobacteria</taxon>
        <taxon>Alteromonadales</taxon>
        <taxon>Pseudoalteromonadaceae</taxon>
        <taxon>Pseudoalteromonas</taxon>
    </lineage>
</organism>
<gene>
    <name evidence="1" type="ORF">PRUB_b0689</name>
</gene>